<reference evidence="2" key="1">
    <citation type="submission" date="2021-02" db="EMBL/GenBank/DDBJ databases">
        <title>First Annotated Genome of the Yellow-green Alga Tribonema minus.</title>
        <authorList>
            <person name="Mahan K.M."/>
        </authorList>
    </citation>
    <scope>NUCLEOTIDE SEQUENCE</scope>
    <source>
        <strain evidence="2">UTEX B ZZ1240</strain>
    </source>
</reference>
<dbReference type="Pfam" id="PF06522">
    <property type="entry name" value="B12D"/>
    <property type="match status" value="1"/>
</dbReference>
<keyword evidence="1" id="KW-0812">Transmembrane</keyword>
<feature type="transmembrane region" description="Helical" evidence="1">
    <location>
        <begin position="49"/>
        <end position="69"/>
    </location>
</feature>
<proteinExistence type="predicted"/>
<protein>
    <submittedName>
        <fullName evidence="2">Uncharacterized protein</fullName>
    </submittedName>
</protein>
<dbReference type="OrthoDB" id="57998at2759"/>
<evidence type="ECO:0000313" key="3">
    <source>
        <dbReference type="Proteomes" id="UP000664859"/>
    </source>
</evidence>
<name>A0A836CCP5_9STRA</name>
<sequence length="101" mass="10978">MFTIRASAMRVSRPQALARLGKPRTFAGSAEERASKERSVQQVWLGDKGAWPVIGIIGFALGLCTYWGLATLATNPDVRISKEGRKATLRSGKSANAEEEE</sequence>
<keyword evidence="1" id="KW-1133">Transmembrane helix</keyword>
<evidence type="ECO:0000256" key="1">
    <source>
        <dbReference type="SAM" id="Phobius"/>
    </source>
</evidence>
<accession>A0A836CCP5</accession>
<dbReference type="EMBL" id="JAFCMP010000357">
    <property type="protein sequence ID" value="KAG5180777.1"/>
    <property type="molecule type" value="Genomic_DNA"/>
</dbReference>
<dbReference type="Proteomes" id="UP000664859">
    <property type="component" value="Unassembled WGS sequence"/>
</dbReference>
<dbReference type="InterPro" id="IPR010530">
    <property type="entry name" value="B12D"/>
</dbReference>
<comment type="caution">
    <text evidence="2">The sequence shown here is derived from an EMBL/GenBank/DDBJ whole genome shotgun (WGS) entry which is preliminary data.</text>
</comment>
<gene>
    <name evidence="2" type="ORF">JKP88DRAFT_222758</name>
</gene>
<keyword evidence="3" id="KW-1185">Reference proteome</keyword>
<organism evidence="2 3">
    <name type="scientific">Tribonema minus</name>
    <dbReference type="NCBI Taxonomy" id="303371"/>
    <lineage>
        <taxon>Eukaryota</taxon>
        <taxon>Sar</taxon>
        <taxon>Stramenopiles</taxon>
        <taxon>Ochrophyta</taxon>
        <taxon>PX clade</taxon>
        <taxon>Xanthophyceae</taxon>
        <taxon>Tribonematales</taxon>
        <taxon>Tribonemataceae</taxon>
        <taxon>Tribonema</taxon>
    </lineage>
</organism>
<keyword evidence="1" id="KW-0472">Membrane</keyword>
<evidence type="ECO:0000313" key="2">
    <source>
        <dbReference type="EMBL" id="KAG5180777.1"/>
    </source>
</evidence>
<dbReference type="AlphaFoldDB" id="A0A836CCP5"/>